<keyword evidence="1" id="KW-0812">Transmembrane</keyword>
<feature type="transmembrane region" description="Helical" evidence="1">
    <location>
        <begin position="150"/>
        <end position="168"/>
    </location>
</feature>
<evidence type="ECO:0000313" key="2">
    <source>
        <dbReference type="EMBL" id="OIO07928.1"/>
    </source>
</evidence>
<organism evidence="2 3">
    <name type="scientific">Candidatus Falkowbacteria bacterium CG1_02_41_21</name>
    <dbReference type="NCBI Taxonomy" id="1805147"/>
    <lineage>
        <taxon>Bacteria</taxon>
        <taxon>Candidatus Falkowiibacteriota</taxon>
    </lineage>
</organism>
<dbReference type="Proteomes" id="UP000182860">
    <property type="component" value="Unassembled WGS sequence"/>
</dbReference>
<evidence type="ECO:0008006" key="4">
    <source>
        <dbReference type="Google" id="ProtNLM"/>
    </source>
</evidence>
<keyword evidence="1" id="KW-0472">Membrane</keyword>
<proteinExistence type="predicted"/>
<sequence length="171" mass="19993">MKLYYFYAILTAPGVIVHELAHAFFCFLSGVKIYKINLFRFQPVAGYVVHAEPKGFMSSWLISFGPLVINSYLAMFLFAQVRPLYDWWDLLFLYLGIAVALQAIPSTGDAESLLLMANRNFWKNPLVILLYPLVLILYLLNLLKRFYFDWAYAIFLFYIGQAYFIHYVKLL</sequence>
<reference evidence="2 3" key="1">
    <citation type="journal article" date="2016" name="Environ. Microbiol.">
        <title>Genomic resolution of a cold subsurface aquifer community provides metabolic insights for novel microbes adapted to high CO concentrations.</title>
        <authorList>
            <person name="Probst A.J."/>
            <person name="Castelle C.J."/>
            <person name="Singh A."/>
            <person name="Brown C.T."/>
            <person name="Anantharaman K."/>
            <person name="Sharon I."/>
            <person name="Hug L.A."/>
            <person name="Burstein D."/>
            <person name="Emerson J.B."/>
            <person name="Thomas B.C."/>
            <person name="Banfield J.F."/>
        </authorList>
    </citation>
    <scope>NUCLEOTIDE SEQUENCE [LARGE SCALE GENOMIC DNA]</scope>
    <source>
        <strain evidence="2">CG1_02_41_21</strain>
    </source>
</reference>
<feature type="transmembrane region" description="Helical" evidence="1">
    <location>
        <begin position="6"/>
        <end position="31"/>
    </location>
</feature>
<gene>
    <name evidence="2" type="ORF">AUJ35_01320</name>
</gene>
<evidence type="ECO:0000256" key="1">
    <source>
        <dbReference type="SAM" id="Phobius"/>
    </source>
</evidence>
<dbReference type="AlphaFoldDB" id="A0A1J4T8U9"/>
<keyword evidence="1" id="KW-1133">Transmembrane helix</keyword>
<name>A0A1J4T8U9_9BACT</name>
<feature type="transmembrane region" description="Helical" evidence="1">
    <location>
        <begin position="87"/>
        <end position="105"/>
    </location>
</feature>
<dbReference type="EMBL" id="MNUV01000022">
    <property type="protein sequence ID" value="OIO07928.1"/>
    <property type="molecule type" value="Genomic_DNA"/>
</dbReference>
<feature type="transmembrane region" description="Helical" evidence="1">
    <location>
        <begin position="126"/>
        <end position="144"/>
    </location>
</feature>
<accession>A0A1J4T8U9</accession>
<comment type="caution">
    <text evidence="2">The sequence shown here is derived from an EMBL/GenBank/DDBJ whole genome shotgun (WGS) entry which is preliminary data.</text>
</comment>
<evidence type="ECO:0000313" key="3">
    <source>
        <dbReference type="Proteomes" id="UP000182860"/>
    </source>
</evidence>
<feature type="transmembrane region" description="Helical" evidence="1">
    <location>
        <begin position="60"/>
        <end position="81"/>
    </location>
</feature>
<protein>
    <recommendedName>
        <fullName evidence="4">DUF3267 domain-containing protein</fullName>
    </recommendedName>
</protein>